<dbReference type="AlphaFoldDB" id="A0AAD6SIQ1"/>
<gene>
    <name evidence="1" type="ORF">C8F04DRAFT_1189417</name>
</gene>
<dbReference type="Gene3D" id="3.40.50.300">
    <property type="entry name" value="P-loop containing nucleotide triphosphate hydrolases"/>
    <property type="match status" value="1"/>
</dbReference>
<organism evidence="1 2">
    <name type="scientific">Mycena alexandri</name>
    <dbReference type="NCBI Taxonomy" id="1745969"/>
    <lineage>
        <taxon>Eukaryota</taxon>
        <taxon>Fungi</taxon>
        <taxon>Dikarya</taxon>
        <taxon>Basidiomycota</taxon>
        <taxon>Agaricomycotina</taxon>
        <taxon>Agaricomycetes</taxon>
        <taxon>Agaricomycetidae</taxon>
        <taxon>Agaricales</taxon>
        <taxon>Marasmiineae</taxon>
        <taxon>Mycenaceae</taxon>
        <taxon>Mycena</taxon>
    </lineage>
</organism>
<evidence type="ECO:0008006" key="3">
    <source>
        <dbReference type="Google" id="ProtNLM"/>
    </source>
</evidence>
<accession>A0AAD6SIQ1</accession>
<reference evidence="1" key="1">
    <citation type="submission" date="2023-03" db="EMBL/GenBank/DDBJ databases">
        <title>Massive genome expansion in bonnet fungi (Mycena s.s.) driven by repeated elements and novel gene families across ecological guilds.</title>
        <authorList>
            <consortium name="Lawrence Berkeley National Laboratory"/>
            <person name="Harder C.B."/>
            <person name="Miyauchi S."/>
            <person name="Viragh M."/>
            <person name="Kuo A."/>
            <person name="Thoen E."/>
            <person name="Andreopoulos B."/>
            <person name="Lu D."/>
            <person name="Skrede I."/>
            <person name="Drula E."/>
            <person name="Henrissat B."/>
            <person name="Morin E."/>
            <person name="Kohler A."/>
            <person name="Barry K."/>
            <person name="LaButti K."/>
            <person name="Morin E."/>
            <person name="Salamov A."/>
            <person name="Lipzen A."/>
            <person name="Mereny Z."/>
            <person name="Hegedus B."/>
            <person name="Baldrian P."/>
            <person name="Stursova M."/>
            <person name="Weitz H."/>
            <person name="Taylor A."/>
            <person name="Grigoriev I.V."/>
            <person name="Nagy L.G."/>
            <person name="Martin F."/>
            <person name="Kauserud H."/>
        </authorList>
    </citation>
    <scope>NUCLEOTIDE SEQUENCE</scope>
    <source>
        <strain evidence="1">CBHHK200</strain>
    </source>
</reference>
<evidence type="ECO:0000313" key="1">
    <source>
        <dbReference type="EMBL" id="KAJ7027611.1"/>
    </source>
</evidence>
<keyword evidence="2" id="KW-1185">Reference proteome</keyword>
<name>A0AAD6SIQ1_9AGAR</name>
<dbReference type="EMBL" id="JARJCM010000122">
    <property type="protein sequence ID" value="KAJ7027611.1"/>
    <property type="molecule type" value="Genomic_DNA"/>
</dbReference>
<comment type="caution">
    <text evidence="1">The sequence shown here is derived from an EMBL/GenBank/DDBJ whole genome shotgun (WGS) entry which is preliminary data.</text>
</comment>
<dbReference type="Proteomes" id="UP001218188">
    <property type="component" value="Unassembled WGS sequence"/>
</dbReference>
<evidence type="ECO:0000313" key="2">
    <source>
        <dbReference type="Proteomes" id="UP001218188"/>
    </source>
</evidence>
<dbReference type="SUPFAM" id="SSF52540">
    <property type="entry name" value="P-loop containing nucleoside triphosphate hydrolases"/>
    <property type="match status" value="1"/>
</dbReference>
<protein>
    <recommendedName>
        <fullName evidence="3">G domain-containing protein</fullName>
    </recommendedName>
</protein>
<dbReference type="InterPro" id="IPR027417">
    <property type="entry name" value="P-loop_NTPase"/>
</dbReference>
<proteinExistence type="predicted"/>
<sequence>MSDQTAPRPRRPLPKVKFRVLIAGRANAGKTTILQRVCDTTESPETYRMVDGEHTKVESKTSCARLHIVLMGRQIQLIPTTDRGEHDITDELQFSNHDGYVFHDSCGLENGSTKELKTLQDFIHKHAETRRLVNQLHVIWYCIPMDDHRPGLNVDPLHALQIDNNVPVIAVFTKWDAFKRNMRMDLEDDEQAGDDLDRLTDQRWMNDPAAHCDELIQTTAEALNSGTVTLMLLAVQTKNLELSVQHAVQRSLEVFNVFGVHNQVAADVSPTRSIAPPLTVMRCVRDQALYADPDAADLDAADLYYYYLDDDSVLSPLPSTLSQLYLALTALITVVRYATVTVINMQVTLDDALNEAYRLAPNVLPKLSEWIASSTAQAADIVAFINSVPCLSVKKLVKNVLKFTPISPSKIE</sequence>